<dbReference type="Proteomes" id="UP000186922">
    <property type="component" value="Unassembled WGS sequence"/>
</dbReference>
<dbReference type="EMBL" id="BDGG01000001">
    <property type="protein sequence ID" value="GAU87538.1"/>
    <property type="molecule type" value="Genomic_DNA"/>
</dbReference>
<protein>
    <submittedName>
        <fullName evidence="1">Uncharacterized protein</fullName>
    </submittedName>
</protein>
<organism evidence="1 2">
    <name type="scientific">Ramazzottius varieornatus</name>
    <name type="common">Water bear</name>
    <name type="synonym">Tardigrade</name>
    <dbReference type="NCBI Taxonomy" id="947166"/>
    <lineage>
        <taxon>Eukaryota</taxon>
        <taxon>Metazoa</taxon>
        <taxon>Ecdysozoa</taxon>
        <taxon>Tardigrada</taxon>
        <taxon>Eutardigrada</taxon>
        <taxon>Parachela</taxon>
        <taxon>Hypsibioidea</taxon>
        <taxon>Ramazzottiidae</taxon>
        <taxon>Ramazzottius</taxon>
    </lineage>
</organism>
<proteinExistence type="predicted"/>
<evidence type="ECO:0000313" key="2">
    <source>
        <dbReference type="Proteomes" id="UP000186922"/>
    </source>
</evidence>
<accession>A0A1D1UN00</accession>
<evidence type="ECO:0000313" key="1">
    <source>
        <dbReference type="EMBL" id="GAU87538.1"/>
    </source>
</evidence>
<name>A0A1D1UN00_RAMVA</name>
<gene>
    <name evidence="1" type="primary">RvY_00368-1</name>
    <name evidence="1" type="synonym">RvY_00368.1</name>
    <name evidence="1" type="ORF">RvY_00368</name>
</gene>
<dbReference type="AlphaFoldDB" id="A0A1D1UN00"/>
<keyword evidence="2" id="KW-1185">Reference proteome</keyword>
<sequence>MDGEERITARILAERVRTSSYASSNAERAPRDSNGYLHMRMRPKYFRSELALYDIKFYQILSGTTGSMCRTLLR</sequence>
<comment type="caution">
    <text evidence="1">The sequence shown here is derived from an EMBL/GenBank/DDBJ whole genome shotgun (WGS) entry which is preliminary data.</text>
</comment>
<reference evidence="1 2" key="1">
    <citation type="journal article" date="2016" name="Nat. Commun.">
        <title>Extremotolerant tardigrade genome and improved radiotolerance of human cultured cells by tardigrade-unique protein.</title>
        <authorList>
            <person name="Hashimoto T."/>
            <person name="Horikawa D.D."/>
            <person name="Saito Y."/>
            <person name="Kuwahara H."/>
            <person name="Kozuka-Hata H."/>
            <person name="Shin-I T."/>
            <person name="Minakuchi Y."/>
            <person name="Ohishi K."/>
            <person name="Motoyama A."/>
            <person name="Aizu T."/>
            <person name="Enomoto A."/>
            <person name="Kondo K."/>
            <person name="Tanaka S."/>
            <person name="Hara Y."/>
            <person name="Koshikawa S."/>
            <person name="Sagara H."/>
            <person name="Miura T."/>
            <person name="Yokobori S."/>
            <person name="Miyagawa K."/>
            <person name="Suzuki Y."/>
            <person name="Kubo T."/>
            <person name="Oyama M."/>
            <person name="Kohara Y."/>
            <person name="Fujiyama A."/>
            <person name="Arakawa K."/>
            <person name="Katayama T."/>
            <person name="Toyoda A."/>
            <person name="Kunieda T."/>
        </authorList>
    </citation>
    <scope>NUCLEOTIDE SEQUENCE [LARGE SCALE GENOMIC DNA]</scope>
    <source>
        <strain evidence="1 2">YOKOZUNA-1</strain>
    </source>
</reference>